<dbReference type="AlphaFoldDB" id="A0AAD9KE16"/>
<dbReference type="PANTHER" id="PTHR31977">
    <property type="entry name" value="UPF0696 PROTEIN C11ORF68"/>
    <property type="match status" value="1"/>
</dbReference>
<protein>
    <submittedName>
        <fullName evidence="3">Uncharacterized protein</fullName>
    </submittedName>
</protein>
<feature type="region of interest" description="Disordered" evidence="2">
    <location>
        <begin position="1"/>
        <end position="33"/>
    </location>
</feature>
<reference evidence="3" key="1">
    <citation type="journal article" date="2023" name="Mol. Biol. Evol.">
        <title>Third-Generation Sequencing Reveals the Adaptive Role of the Epigenome in Three Deep-Sea Polychaetes.</title>
        <authorList>
            <person name="Perez M."/>
            <person name="Aroh O."/>
            <person name="Sun Y."/>
            <person name="Lan Y."/>
            <person name="Juniper S.K."/>
            <person name="Young C.R."/>
            <person name="Angers B."/>
            <person name="Qian P.Y."/>
        </authorList>
    </citation>
    <scope>NUCLEOTIDE SEQUENCE</scope>
    <source>
        <strain evidence="3">P08H-3</strain>
    </source>
</reference>
<evidence type="ECO:0000313" key="4">
    <source>
        <dbReference type="Proteomes" id="UP001208570"/>
    </source>
</evidence>
<gene>
    <name evidence="3" type="ORF">LSH36_8g01060</name>
</gene>
<comment type="similarity">
    <text evidence="1">Belongs to the UPF0696 family.</text>
</comment>
<keyword evidence="4" id="KW-1185">Reference proteome</keyword>
<comment type="caution">
    <text evidence="3">The sequence shown here is derived from an EMBL/GenBank/DDBJ whole genome shotgun (WGS) entry which is preliminary data.</text>
</comment>
<proteinExistence type="inferred from homology"/>
<dbReference type="Gene3D" id="3.30.760.10">
    <property type="entry name" value="RNA Cap, Translation Initiation Factor Eif4e"/>
    <property type="match status" value="1"/>
</dbReference>
<sequence length="272" mass="30469">MDDMWSNHEPMDSADTPTDTVCTHPSYRPRRKHPTAEELAAESMAADMEKWITYIPGDNDDSTSEPFSQWLANNLPSQLSRTDGIGRIAVAAPGYNIMDDALEDLIGAQESWEQLKACGRPINLRTITDIAKVHSVIRGKWLFYTSTGLKVDHLWSLVAQGVVEGRCGISATVTPYNPHDESGSHVIGVYNNNFTDYEQVMDLEHAVRLLGIKCQMMYKPIIYSKLGIYSNNEWGLQPSVYKSVYDIVKCCSRVMELTRSSHMPSHAGDQPL</sequence>
<dbReference type="Proteomes" id="UP001208570">
    <property type="component" value="Unassembled WGS sequence"/>
</dbReference>
<evidence type="ECO:0000256" key="1">
    <source>
        <dbReference type="ARBA" id="ARBA00010568"/>
    </source>
</evidence>
<dbReference type="Pfam" id="PF08939">
    <property type="entry name" value="Bles03"/>
    <property type="match status" value="1"/>
</dbReference>
<evidence type="ECO:0000256" key="2">
    <source>
        <dbReference type="SAM" id="MobiDB-lite"/>
    </source>
</evidence>
<dbReference type="InterPro" id="IPR023398">
    <property type="entry name" value="TIF_eIF4e-like"/>
</dbReference>
<organism evidence="3 4">
    <name type="scientific">Paralvinella palmiformis</name>
    <dbReference type="NCBI Taxonomy" id="53620"/>
    <lineage>
        <taxon>Eukaryota</taxon>
        <taxon>Metazoa</taxon>
        <taxon>Spiralia</taxon>
        <taxon>Lophotrochozoa</taxon>
        <taxon>Annelida</taxon>
        <taxon>Polychaeta</taxon>
        <taxon>Sedentaria</taxon>
        <taxon>Canalipalpata</taxon>
        <taxon>Terebellida</taxon>
        <taxon>Terebelliformia</taxon>
        <taxon>Alvinellidae</taxon>
        <taxon>Paralvinella</taxon>
    </lineage>
</organism>
<accession>A0AAD9KE16</accession>
<feature type="compositionally biased region" description="Basic and acidic residues" evidence="2">
    <location>
        <begin position="1"/>
        <end position="11"/>
    </location>
</feature>
<dbReference type="PANTHER" id="PTHR31977:SF1">
    <property type="entry name" value="UPF0696 PROTEIN C11ORF68"/>
    <property type="match status" value="1"/>
</dbReference>
<dbReference type="InterPro" id="IPR015034">
    <property type="entry name" value="Bles03"/>
</dbReference>
<dbReference type="EMBL" id="JAODUP010000008">
    <property type="protein sequence ID" value="KAK2169606.1"/>
    <property type="molecule type" value="Genomic_DNA"/>
</dbReference>
<dbReference type="SUPFAM" id="SSF55418">
    <property type="entry name" value="eIF4e-like"/>
    <property type="match status" value="1"/>
</dbReference>
<evidence type="ECO:0000313" key="3">
    <source>
        <dbReference type="EMBL" id="KAK2169606.1"/>
    </source>
</evidence>
<name>A0AAD9KE16_9ANNE</name>